<dbReference type="OMA" id="REYHEPQ"/>
<dbReference type="GeneID" id="8313009"/>
<evidence type="ECO:0000313" key="3">
    <source>
        <dbReference type="Proteomes" id="UP000000724"/>
    </source>
</evidence>
<reference evidence="2 3" key="1">
    <citation type="journal article" date="2008" name="Nat. Biotechnol.">
        <title>Genome sequencing and analysis of the filamentous fungus Penicillium chrysogenum.</title>
        <authorList>
            <person name="van den Berg M.A."/>
            <person name="Albang R."/>
            <person name="Albermann K."/>
            <person name="Badger J.H."/>
            <person name="Daran J.-M."/>
            <person name="Driessen A.J.M."/>
            <person name="Garcia-Estrada C."/>
            <person name="Fedorova N.D."/>
            <person name="Harris D.M."/>
            <person name="Heijne W.H.M."/>
            <person name="Joardar V.S."/>
            <person name="Kiel J.A.K.W."/>
            <person name="Kovalchuk A."/>
            <person name="Martin J.F."/>
            <person name="Nierman W.C."/>
            <person name="Nijland J.G."/>
            <person name="Pronk J.T."/>
            <person name="Roubos J.A."/>
            <person name="van der Klei I.J."/>
            <person name="van Peij N.N.M.E."/>
            <person name="Veenhuis M."/>
            <person name="von Doehren H."/>
            <person name="Wagner C."/>
            <person name="Wortman J.R."/>
            <person name="Bovenberg R.A.L."/>
        </authorList>
    </citation>
    <scope>NUCLEOTIDE SEQUENCE [LARGE SCALE GENOMIC DNA]</scope>
    <source>
        <strain evidence="3">ATCC 28089 / DSM 1075 / NRRL 1951 / Wisconsin 54-1255</strain>
    </source>
</reference>
<dbReference type="EMBL" id="AM920427">
    <property type="protein sequence ID" value="CAP80250.1"/>
    <property type="molecule type" value="Genomic_DNA"/>
</dbReference>
<dbReference type="BioCyc" id="PCHR:PC12G06230-MONOMER"/>
<dbReference type="HOGENOM" id="CLU_858177_0_0_1"/>
<dbReference type="eggNOG" id="ENOG502RPFR">
    <property type="taxonomic scope" value="Eukaryota"/>
</dbReference>
<feature type="compositionally biased region" description="Basic and acidic residues" evidence="1">
    <location>
        <begin position="67"/>
        <end position="83"/>
    </location>
</feature>
<dbReference type="OrthoDB" id="4364700at2759"/>
<dbReference type="VEuPathDB" id="FungiDB:PCH_Pc12g06230"/>
<organism evidence="2 3">
    <name type="scientific">Penicillium rubens (strain ATCC 28089 / DSM 1075 / NRRL 1951 / Wisconsin 54-1255)</name>
    <name type="common">Penicillium chrysogenum</name>
    <dbReference type="NCBI Taxonomy" id="500485"/>
    <lineage>
        <taxon>Eukaryota</taxon>
        <taxon>Fungi</taxon>
        <taxon>Dikarya</taxon>
        <taxon>Ascomycota</taxon>
        <taxon>Pezizomycotina</taxon>
        <taxon>Eurotiomycetes</taxon>
        <taxon>Eurotiomycetidae</taxon>
        <taxon>Eurotiales</taxon>
        <taxon>Aspergillaceae</taxon>
        <taxon>Penicillium</taxon>
        <taxon>Penicillium chrysogenum species complex</taxon>
    </lineage>
</organism>
<keyword evidence="3" id="KW-1185">Reference proteome</keyword>
<name>B6H056_PENRW</name>
<dbReference type="KEGG" id="pcs:N7525_001929"/>
<accession>B6H056</accession>
<sequence length="324" mass="36528">MQCMQVELLPAAETLWTSWRIAKAISLTSGRIAKAISLTSWGIAKAVSLTSEGIAKAISLTSSSPLSEKRPENAADHNPHERQQWGSASKLSKEEYLLLRCLWNRYGTRNLPDMLERSNLDEYFRQAKRFRAYLPIVSALIEERAQPRKKSKRMIDESVNLSLVAFLIAVAAKHPSLRGRWTPHRRPIKAKFANGAEMEAQVDGYFAGEDGPIRLILEAKSGLREYHEPQVSMQETAEVVALIMTQDVEPNRPVFVISQDGSRLYITAAIFNKTYLSWIKNKRTKLPSDSFLQMNQYGPWVLTNADSMKEFAETALAIMLAVDS</sequence>
<protein>
    <submittedName>
        <fullName evidence="2">Pc12g06230 protein</fullName>
    </submittedName>
</protein>
<dbReference type="STRING" id="500485.B6H056"/>
<evidence type="ECO:0000313" key="2">
    <source>
        <dbReference type="EMBL" id="CAP80250.1"/>
    </source>
</evidence>
<evidence type="ECO:0000256" key="1">
    <source>
        <dbReference type="SAM" id="MobiDB-lite"/>
    </source>
</evidence>
<dbReference type="AlphaFoldDB" id="B6H056"/>
<gene>
    <name evidence="2" type="ORF">Pc12g06230</name>
    <name evidence="2" type="ORF">PCH_Pc12g06230</name>
</gene>
<dbReference type="Proteomes" id="UP000000724">
    <property type="component" value="Contig Pc00c12"/>
</dbReference>
<proteinExistence type="predicted"/>
<feature type="region of interest" description="Disordered" evidence="1">
    <location>
        <begin position="64"/>
        <end position="87"/>
    </location>
</feature>